<accession>A0A6D2LIW5</accession>
<organism evidence="6 7">
    <name type="scientific">Microthlaspi erraticum</name>
    <dbReference type="NCBI Taxonomy" id="1685480"/>
    <lineage>
        <taxon>Eukaryota</taxon>
        <taxon>Viridiplantae</taxon>
        <taxon>Streptophyta</taxon>
        <taxon>Embryophyta</taxon>
        <taxon>Tracheophyta</taxon>
        <taxon>Spermatophyta</taxon>
        <taxon>Magnoliopsida</taxon>
        <taxon>eudicotyledons</taxon>
        <taxon>Gunneridae</taxon>
        <taxon>Pentapetalae</taxon>
        <taxon>rosids</taxon>
        <taxon>malvids</taxon>
        <taxon>Brassicales</taxon>
        <taxon>Brassicaceae</taxon>
        <taxon>Coluteocarpeae</taxon>
        <taxon>Microthlaspi</taxon>
    </lineage>
</organism>
<feature type="compositionally biased region" description="Basic residues" evidence="4">
    <location>
        <begin position="414"/>
        <end position="428"/>
    </location>
</feature>
<keyword evidence="7" id="KW-1185">Reference proteome</keyword>
<protein>
    <recommendedName>
        <fullName evidence="5">TFIIS N-terminal domain-containing protein</fullName>
    </recommendedName>
</protein>
<gene>
    <name evidence="6" type="ORF">MERR_LOCUS47140</name>
</gene>
<dbReference type="OrthoDB" id="44867at2759"/>
<dbReference type="PROSITE" id="PS51319">
    <property type="entry name" value="TFIIS_N"/>
    <property type="match status" value="1"/>
</dbReference>
<keyword evidence="2 3" id="KW-0539">Nucleus</keyword>
<comment type="caution">
    <text evidence="6">The sequence shown here is derived from an EMBL/GenBank/DDBJ whole genome shotgun (WGS) entry which is preliminary data.</text>
</comment>
<feature type="region of interest" description="Disordered" evidence="4">
    <location>
        <begin position="290"/>
        <end position="361"/>
    </location>
</feature>
<dbReference type="InterPro" id="IPR017923">
    <property type="entry name" value="TFIIS_N"/>
</dbReference>
<dbReference type="PANTHER" id="PTHR46554:SF2">
    <property type="entry name" value="TFIIS N-TERMINAL DOMAIN-CONTAINING PROTEIN"/>
    <property type="match status" value="1"/>
</dbReference>
<dbReference type="InterPro" id="IPR003617">
    <property type="entry name" value="TFIIS/CRSP70_N_sub"/>
</dbReference>
<dbReference type="SUPFAM" id="SSF47676">
    <property type="entry name" value="Conserved domain common to transcription factors TFIIS, elongin A, CRSP70"/>
    <property type="match status" value="1"/>
</dbReference>
<dbReference type="InterPro" id="IPR035441">
    <property type="entry name" value="TFIIS/LEDGF_dom_sf"/>
</dbReference>
<sequence length="428" mass="47553">MAIMTPSAALDSWRDYFRRGHSDIFRIIDNAIMVAAADFPTEFKSRRIGIAELLFTCKTSLCVGCDHLALSIPGDEDAAQHDGLKTAATVEVGGGGDGDGSVIEDETKLNENQIAGNDSSGEGEVEGLSDELEACAGIVDEIMMIKAILMNEEEEPESVILESLRKLDLMTMTVDLLQETEIGKTVNGLRKHSSSRISQLAKSLLTEWKELVNNWINTTKKDIAGGEGTPESNFSVIDEIDAFPSPPHDVHLYVPDPINGMNFSEILDGFDLDVFGNFVEFNDDGSLVSGSGSWEIPEGTNEANVVERNNEDQQMEREEAVVRPVVKHSETDVDEPRKRPKQSREQQQQVVPPAVQRKPHVVAGPQQNVRKLNSVDSEAKFEVASRKLQERYQQHENAKRQRTIQVLETIPKQSKPKKPPHKRTGRRF</sequence>
<name>A0A6D2LIW5_9BRAS</name>
<dbReference type="EMBL" id="CACVBM020001806">
    <property type="protein sequence ID" value="CAA7059904.1"/>
    <property type="molecule type" value="Genomic_DNA"/>
</dbReference>
<feature type="compositionally biased region" description="Low complexity" evidence="4">
    <location>
        <begin position="346"/>
        <end position="356"/>
    </location>
</feature>
<proteinExistence type="predicted"/>
<evidence type="ECO:0000259" key="5">
    <source>
        <dbReference type="PROSITE" id="PS51319"/>
    </source>
</evidence>
<dbReference type="CDD" id="cd00183">
    <property type="entry name" value="TFIIS_I"/>
    <property type="match status" value="1"/>
</dbReference>
<feature type="compositionally biased region" description="Basic and acidic residues" evidence="4">
    <location>
        <begin position="389"/>
        <end position="399"/>
    </location>
</feature>
<evidence type="ECO:0000256" key="4">
    <source>
        <dbReference type="SAM" id="MobiDB-lite"/>
    </source>
</evidence>
<dbReference type="AlphaFoldDB" id="A0A6D2LIW5"/>
<comment type="subcellular location">
    <subcellularLocation>
        <location evidence="1 3">Nucleus</location>
    </subcellularLocation>
</comment>
<dbReference type="GO" id="GO:0005634">
    <property type="term" value="C:nucleus"/>
    <property type="evidence" value="ECO:0007669"/>
    <property type="project" value="UniProtKB-SubCell"/>
</dbReference>
<evidence type="ECO:0000256" key="3">
    <source>
        <dbReference type="PROSITE-ProRule" id="PRU00649"/>
    </source>
</evidence>
<dbReference type="Pfam" id="PF08711">
    <property type="entry name" value="Med26"/>
    <property type="match status" value="1"/>
</dbReference>
<feature type="domain" description="TFIIS N-terminal" evidence="5">
    <location>
        <begin position="140"/>
        <end position="215"/>
    </location>
</feature>
<dbReference type="Gene3D" id="1.20.930.10">
    <property type="entry name" value="Conserved domain common to transcription factors TFIIS, elongin A, CRSP70"/>
    <property type="match status" value="1"/>
</dbReference>
<dbReference type="SMART" id="SM00509">
    <property type="entry name" value="TFS2N"/>
    <property type="match status" value="1"/>
</dbReference>
<evidence type="ECO:0000313" key="7">
    <source>
        <dbReference type="Proteomes" id="UP000467841"/>
    </source>
</evidence>
<feature type="region of interest" description="Disordered" evidence="4">
    <location>
        <begin position="389"/>
        <end position="428"/>
    </location>
</feature>
<evidence type="ECO:0000256" key="1">
    <source>
        <dbReference type="ARBA" id="ARBA00004123"/>
    </source>
</evidence>
<evidence type="ECO:0000313" key="6">
    <source>
        <dbReference type="EMBL" id="CAA7059904.1"/>
    </source>
</evidence>
<dbReference type="Proteomes" id="UP000467841">
    <property type="component" value="Unassembled WGS sequence"/>
</dbReference>
<feature type="compositionally biased region" description="Basic and acidic residues" evidence="4">
    <location>
        <begin position="308"/>
        <end position="337"/>
    </location>
</feature>
<evidence type="ECO:0000256" key="2">
    <source>
        <dbReference type="ARBA" id="ARBA00023242"/>
    </source>
</evidence>
<dbReference type="PANTHER" id="PTHR46554">
    <property type="entry name" value="MEDIATOR OF RNA POLYMERASE II TRANSCRIPTION SUBUNIT 26A-RELATED"/>
    <property type="match status" value="1"/>
</dbReference>
<reference evidence="6" key="1">
    <citation type="submission" date="2020-01" db="EMBL/GenBank/DDBJ databases">
        <authorList>
            <person name="Mishra B."/>
        </authorList>
    </citation>
    <scope>NUCLEOTIDE SEQUENCE [LARGE SCALE GENOMIC DNA]</scope>
</reference>